<name>A0AAD0VAP6_PSEAV</name>
<dbReference type="RefSeq" id="WP_054068266.1">
    <property type="nucleotide sequence ID" value="NZ_CP031226.1"/>
</dbReference>
<proteinExistence type="predicted"/>
<dbReference type="Proteomes" id="UP000006426">
    <property type="component" value="Plasmid pmppla107"/>
</dbReference>
<evidence type="ECO:0000313" key="2">
    <source>
        <dbReference type="Proteomes" id="UP000006426"/>
    </source>
</evidence>
<organism evidence="1 2">
    <name type="scientific">Pseudomonas amygdali pv. lachrymans str. M301315</name>
    <dbReference type="NCBI Taxonomy" id="629260"/>
    <lineage>
        <taxon>Bacteria</taxon>
        <taxon>Pseudomonadati</taxon>
        <taxon>Pseudomonadota</taxon>
        <taxon>Gammaproteobacteria</taxon>
        <taxon>Pseudomonadales</taxon>
        <taxon>Pseudomonadaceae</taxon>
        <taxon>Pseudomonas</taxon>
        <taxon>Pseudomonas amygdali</taxon>
    </lineage>
</organism>
<reference evidence="1 2" key="1">
    <citation type="journal article" date="2011" name="PLoS Pathog.">
        <title>Dynamic evolution of pathogenicity revealed by sequencing and comparative genomics of 19 Pseudomonas syringae isolates.</title>
        <authorList>
            <person name="Baltrus D.A."/>
            <person name="Nishimura M.T."/>
            <person name="Romanchuk A."/>
            <person name="Chang J.H."/>
            <person name="Mukhtar M.S."/>
            <person name="Cherkis K."/>
            <person name="Roach J."/>
            <person name="Grant S.R."/>
            <person name="Jones C.D."/>
            <person name="Dangl J.L."/>
        </authorList>
    </citation>
    <scope>NUCLEOTIDE SEQUENCE [LARGE SCALE GENOMIC DNA]</scope>
    <source>
        <strain evidence="1 2">M301315</strain>
    </source>
</reference>
<accession>A0AAD0VAP6</accession>
<evidence type="ECO:0000313" key="1">
    <source>
        <dbReference type="EMBL" id="AXH60324.1"/>
    </source>
</evidence>
<gene>
    <name evidence="1" type="ORF">PLA107_034650</name>
</gene>
<dbReference type="EMBL" id="CP031226">
    <property type="protein sequence ID" value="AXH60324.1"/>
    <property type="molecule type" value="Genomic_DNA"/>
</dbReference>
<dbReference type="AlphaFoldDB" id="A0AAD0VAP6"/>
<sequence length="311" mass="35538">MAKKPLTYQFHPSMFYTTETNLRRMIGGNLKGVSRREMIQDISRSEPYFHTSLNFIVFSEDLAYERSAREVILPEGPEIYHELLQAKYTMSSAKGFSLPFSSFVLCMPKGFEMEGVEIPACLVTYSDYRSSPEKIIYPFSDYINAPRPQVGLSESSENSNYLSITYLEPGTISYARVMAVDDDLPKILSAETPEACRDAIGDYGFFDRLTSMNEKDMIIQFYLMKLVSSIGIYLIANQQQGLKSGFPGKLPPKFLDRDPAFSIRMNTLLNKPPVETFVEKPQAARWHFSQEQRGDYNGSSMDNIKLDWLRD</sequence>
<protein>
    <submittedName>
        <fullName evidence="1">Uncharacterized protein</fullName>
    </submittedName>
</protein>
<geneLocation type="plasmid" evidence="2">
    <name>pmppla107</name>
</geneLocation>
<keyword evidence="1" id="KW-0614">Plasmid</keyword>